<evidence type="ECO:0000256" key="10">
    <source>
        <dbReference type="ARBA" id="ARBA00023242"/>
    </source>
</evidence>
<dbReference type="InterPro" id="IPR006164">
    <property type="entry name" value="DNA_bd_Ku70/Ku80"/>
</dbReference>
<evidence type="ECO:0000256" key="1">
    <source>
        <dbReference type="ARBA" id="ARBA00004123"/>
    </source>
</evidence>
<evidence type="ECO:0000256" key="2">
    <source>
        <dbReference type="ARBA" id="ARBA00022741"/>
    </source>
</evidence>
<evidence type="ECO:0000259" key="11">
    <source>
        <dbReference type="PROSITE" id="PS50234"/>
    </source>
</evidence>
<gene>
    <name evidence="12" type="ORF">PMAYCL1PPCAC_02476</name>
</gene>
<keyword evidence="8" id="KW-0233">DNA recombination</keyword>
<dbReference type="GO" id="GO:0006303">
    <property type="term" value="P:double-strand break repair via nonhomologous end joining"/>
    <property type="evidence" value="ECO:0007669"/>
    <property type="project" value="InterPro"/>
</dbReference>
<dbReference type="InterPro" id="IPR036465">
    <property type="entry name" value="vWFA_dom_sf"/>
</dbReference>
<dbReference type="PANTHER" id="PTHR12604:SF4">
    <property type="entry name" value="X-RAY REPAIR CROSS-COMPLEMENTING PROTEIN 5"/>
    <property type="match status" value="1"/>
</dbReference>
<keyword evidence="5" id="KW-0347">Helicase</keyword>
<name>A0AAN4Z1U9_9BILA</name>
<dbReference type="GO" id="GO:0006310">
    <property type="term" value="P:DNA recombination"/>
    <property type="evidence" value="ECO:0007669"/>
    <property type="project" value="UniProtKB-KW"/>
</dbReference>
<dbReference type="SMART" id="SM00559">
    <property type="entry name" value="Ku78"/>
    <property type="match status" value="1"/>
</dbReference>
<evidence type="ECO:0000256" key="8">
    <source>
        <dbReference type="ARBA" id="ARBA00023172"/>
    </source>
</evidence>
<evidence type="ECO:0000256" key="3">
    <source>
        <dbReference type="ARBA" id="ARBA00022763"/>
    </source>
</evidence>
<feature type="domain" description="VWFA" evidence="11">
    <location>
        <begin position="15"/>
        <end position="205"/>
    </location>
</feature>
<dbReference type="EMBL" id="BTRK01000001">
    <property type="protein sequence ID" value="GMR32281.1"/>
    <property type="molecule type" value="Genomic_DNA"/>
</dbReference>
<feature type="non-terminal residue" evidence="12">
    <location>
        <position position="1"/>
    </location>
</feature>
<dbReference type="Gene3D" id="3.40.50.410">
    <property type="entry name" value="von Willebrand factor, type A domain"/>
    <property type="match status" value="1"/>
</dbReference>
<keyword evidence="6" id="KW-0067">ATP-binding</keyword>
<organism evidence="12 13">
    <name type="scientific">Pristionchus mayeri</name>
    <dbReference type="NCBI Taxonomy" id="1317129"/>
    <lineage>
        <taxon>Eukaryota</taxon>
        <taxon>Metazoa</taxon>
        <taxon>Ecdysozoa</taxon>
        <taxon>Nematoda</taxon>
        <taxon>Chromadorea</taxon>
        <taxon>Rhabditida</taxon>
        <taxon>Rhabditina</taxon>
        <taxon>Diplogasteromorpha</taxon>
        <taxon>Diplogasteroidea</taxon>
        <taxon>Neodiplogasteridae</taxon>
        <taxon>Pristionchus</taxon>
    </lineage>
</organism>
<sequence length="681" mass="77482">QMPPKAKILHDISCVVVDVGETMSEEEVDEAKHTADWIISRKIFTNSRDELRLIVTGSAEKSGDIDRPQVIVQGEEFLTARFDMLRYLDREVKQGGEKSTITKAMLEAIEKIKEESDTRPDIDGRQIVLISNGVSGYDASRGDIDEIVREVKNLGIDVVVIGVNREIVRDGFTVEMVNRLEKETEATVMTFTEALHGISHFVRPTKAKRATPFTLEISPEIKIPVKSYVKTKHNPKGNAVKFVHPDGDNGDVIRERVYVQVNEVGGEDMEGEGEEKKWTGKGVEVVQVEKEKLKKGFKFGMTDISLFDDELKEYNGSEFKTGKCLQLVQMTKKSELNRSHLIGGETRIFLLDEKASDSCSSFFNSLARTCEDEDTALVVRYAYNTASSPHLLALFPYKEDSGNMAFAGVRLAFYEDVRLFQFPPLEDPASKPTSHQLRLVDDLIDGMQLSEADGTEIDSETILQPAYQRICSAARERALNREREMEEEDGGEKYLETLRPNKELLKRISATIEEMKNEERGFQLMKKEKVKRPRIEIVPVSIDDLLEEIEKNRIAEMTSQIEQKMEMKPVKKSKDKFMEKALKMATREDIYSLRVTVDSVLDASPEDDDSFFPRVHSMLGYMREGARDNLLKGLFDEILVDLRESYPEFALWMGDQPNQVLPFNGSQVDFWNELKDIKPNV</sequence>
<evidence type="ECO:0000313" key="12">
    <source>
        <dbReference type="EMBL" id="GMR32281.1"/>
    </source>
</evidence>
<evidence type="ECO:0000256" key="7">
    <source>
        <dbReference type="ARBA" id="ARBA00023125"/>
    </source>
</evidence>
<dbReference type="FunFam" id="3.40.50.410:FF:000146">
    <property type="entry name" value="ATP-dependent DNA helicase II subunit 2"/>
    <property type="match status" value="1"/>
</dbReference>
<proteinExistence type="predicted"/>
<keyword evidence="3" id="KW-0227">DNA damage</keyword>
<dbReference type="InterPro" id="IPR002035">
    <property type="entry name" value="VWF_A"/>
</dbReference>
<dbReference type="CDD" id="cd00198">
    <property type="entry name" value="vWFA"/>
    <property type="match status" value="1"/>
</dbReference>
<dbReference type="GO" id="GO:0004386">
    <property type="term" value="F:helicase activity"/>
    <property type="evidence" value="ECO:0007669"/>
    <property type="project" value="UniProtKB-KW"/>
</dbReference>
<keyword evidence="13" id="KW-1185">Reference proteome</keyword>
<keyword evidence="2" id="KW-0547">Nucleotide-binding</keyword>
<evidence type="ECO:0000256" key="5">
    <source>
        <dbReference type="ARBA" id="ARBA00022806"/>
    </source>
</evidence>
<dbReference type="Pfam" id="PF00092">
    <property type="entry name" value="VWA"/>
    <property type="match status" value="1"/>
</dbReference>
<reference evidence="13" key="1">
    <citation type="submission" date="2022-10" db="EMBL/GenBank/DDBJ databases">
        <title>Genome assembly of Pristionchus species.</title>
        <authorList>
            <person name="Yoshida K."/>
            <person name="Sommer R.J."/>
        </authorList>
    </citation>
    <scope>NUCLEOTIDE SEQUENCE [LARGE SCALE GENOMIC DNA]</scope>
    <source>
        <strain evidence="13">RS5460</strain>
    </source>
</reference>
<dbReference type="AlphaFoldDB" id="A0AAN4Z1U9"/>
<accession>A0AAN4Z1U9</accession>
<dbReference type="PANTHER" id="PTHR12604">
    <property type="entry name" value="KU AUTOANTIGEN DNA HELICASE"/>
    <property type="match status" value="1"/>
</dbReference>
<dbReference type="GO" id="GO:0042162">
    <property type="term" value="F:telomeric DNA binding"/>
    <property type="evidence" value="ECO:0007669"/>
    <property type="project" value="TreeGrafter"/>
</dbReference>
<dbReference type="SUPFAM" id="SSF53300">
    <property type="entry name" value="vWA-like"/>
    <property type="match status" value="1"/>
</dbReference>
<dbReference type="PROSITE" id="PS50234">
    <property type="entry name" value="VWFA"/>
    <property type="match status" value="1"/>
</dbReference>
<dbReference type="GO" id="GO:0016787">
    <property type="term" value="F:hydrolase activity"/>
    <property type="evidence" value="ECO:0007669"/>
    <property type="project" value="UniProtKB-KW"/>
</dbReference>
<dbReference type="GO" id="GO:0005524">
    <property type="term" value="F:ATP binding"/>
    <property type="evidence" value="ECO:0007669"/>
    <property type="project" value="UniProtKB-KW"/>
</dbReference>
<dbReference type="Proteomes" id="UP001328107">
    <property type="component" value="Unassembled WGS sequence"/>
</dbReference>
<evidence type="ECO:0000313" key="13">
    <source>
        <dbReference type="Proteomes" id="UP001328107"/>
    </source>
</evidence>
<keyword evidence="7" id="KW-0238">DNA-binding</keyword>
<dbReference type="Gene3D" id="1.10.1600.10">
    <property type="match status" value="1"/>
</dbReference>
<dbReference type="GO" id="GO:0000723">
    <property type="term" value="P:telomere maintenance"/>
    <property type="evidence" value="ECO:0007669"/>
    <property type="project" value="TreeGrafter"/>
</dbReference>
<evidence type="ECO:0000256" key="4">
    <source>
        <dbReference type="ARBA" id="ARBA00022801"/>
    </source>
</evidence>
<dbReference type="SUPFAM" id="SSF100939">
    <property type="entry name" value="SPOC domain-like"/>
    <property type="match status" value="1"/>
</dbReference>
<evidence type="ECO:0000256" key="6">
    <source>
        <dbReference type="ARBA" id="ARBA00022840"/>
    </source>
</evidence>
<keyword evidence="9" id="KW-0234">DNA repair</keyword>
<protein>
    <recommendedName>
        <fullName evidence="11">VWFA domain-containing protein</fullName>
    </recommendedName>
</protein>
<keyword evidence="10" id="KW-0539">Nucleus</keyword>
<comment type="caution">
    <text evidence="12">The sequence shown here is derived from an EMBL/GenBank/DDBJ whole genome shotgun (WGS) entry which is preliminary data.</text>
</comment>
<dbReference type="Gene3D" id="2.40.290.10">
    <property type="match status" value="1"/>
</dbReference>
<keyword evidence="4" id="KW-0378">Hydrolase</keyword>
<dbReference type="GO" id="GO:0043564">
    <property type="term" value="C:Ku70:Ku80 complex"/>
    <property type="evidence" value="ECO:0007669"/>
    <property type="project" value="TreeGrafter"/>
</dbReference>
<dbReference type="InterPro" id="IPR016194">
    <property type="entry name" value="SPOC-like_C_dom_sf"/>
</dbReference>
<dbReference type="Pfam" id="PF02735">
    <property type="entry name" value="Ku"/>
    <property type="match status" value="1"/>
</dbReference>
<evidence type="ECO:0000256" key="9">
    <source>
        <dbReference type="ARBA" id="ARBA00023204"/>
    </source>
</evidence>
<dbReference type="GO" id="GO:0003690">
    <property type="term" value="F:double-stranded DNA binding"/>
    <property type="evidence" value="ECO:0007669"/>
    <property type="project" value="TreeGrafter"/>
</dbReference>
<comment type="subcellular location">
    <subcellularLocation>
        <location evidence="1">Nucleus</location>
    </subcellularLocation>
</comment>